<dbReference type="InterPro" id="IPR029021">
    <property type="entry name" value="Prot-tyrosine_phosphatase-like"/>
</dbReference>
<dbReference type="OrthoDB" id="426001at2759"/>
<dbReference type="SMART" id="SM00195">
    <property type="entry name" value="DSPc"/>
    <property type="match status" value="1"/>
</dbReference>
<evidence type="ECO:0000256" key="4">
    <source>
        <dbReference type="ARBA" id="ARBA00022912"/>
    </source>
</evidence>
<feature type="compositionally biased region" description="Low complexity" evidence="5">
    <location>
        <begin position="45"/>
        <end position="58"/>
    </location>
</feature>
<dbReference type="InterPro" id="IPR016130">
    <property type="entry name" value="Tyr_Pase_AS"/>
</dbReference>
<keyword evidence="3" id="KW-0378">Hydrolase</keyword>
<feature type="domain" description="Tyrosine-protein phosphatase" evidence="6">
    <location>
        <begin position="282"/>
        <end position="464"/>
    </location>
</feature>
<evidence type="ECO:0000256" key="5">
    <source>
        <dbReference type="SAM" id="MobiDB-lite"/>
    </source>
</evidence>
<dbReference type="GO" id="GO:0043409">
    <property type="term" value="P:negative regulation of MAPK cascade"/>
    <property type="evidence" value="ECO:0007669"/>
    <property type="project" value="TreeGrafter"/>
</dbReference>
<accession>W9XL18</accession>
<dbReference type="GO" id="GO:0005634">
    <property type="term" value="C:nucleus"/>
    <property type="evidence" value="ECO:0007669"/>
    <property type="project" value="TreeGrafter"/>
</dbReference>
<feature type="domain" description="Tyrosine specific protein phosphatases" evidence="7">
    <location>
        <begin position="384"/>
        <end position="441"/>
    </location>
</feature>
<evidence type="ECO:0000256" key="3">
    <source>
        <dbReference type="ARBA" id="ARBA00022801"/>
    </source>
</evidence>
<proteinExistence type="inferred from homology"/>
<feature type="compositionally biased region" description="Low complexity" evidence="5">
    <location>
        <begin position="579"/>
        <end position="591"/>
    </location>
</feature>
<dbReference type="RefSeq" id="XP_007735820.1">
    <property type="nucleotide sequence ID" value="XM_007737630.1"/>
</dbReference>
<dbReference type="EC" id="3.1.3.48" evidence="2"/>
<dbReference type="Gene3D" id="3.90.190.10">
    <property type="entry name" value="Protein tyrosine phosphatase superfamily"/>
    <property type="match status" value="1"/>
</dbReference>
<reference evidence="8 9" key="1">
    <citation type="submission" date="2013-03" db="EMBL/GenBank/DDBJ databases">
        <title>The Genome Sequence of Capronia epimyces CBS 606.96.</title>
        <authorList>
            <consortium name="The Broad Institute Genomics Platform"/>
            <person name="Cuomo C."/>
            <person name="de Hoog S."/>
            <person name="Gorbushina A."/>
            <person name="Walker B."/>
            <person name="Young S.K."/>
            <person name="Zeng Q."/>
            <person name="Gargeya S."/>
            <person name="Fitzgerald M."/>
            <person name="Haas B."/>
            <person name="Abouelleil A."/>
            <person name="Allen A.W."/>
            <person name="Alvarado L."/>
            <person name="Arachchi H.M."/>
            <person name="Berlin A.M."/>
            <person name="Chapman S.B."/>
            <person name="Gainer-Dewar J."/>
            <person name="Goldberg J."/>
            <person name="Griggs A."/>
            <person name="Gujja S."/>
            <person name="Hansen M."/>
            <person name="Howarth C."/>
            <person name="Imamovic A."/>
            <person name="Ireland A."/>
            <person name="Larimer J."/>
            <person name="McCowan C."/>
            <person name="Murphy C."/>
            <person name="Pearson M."/>
            <person name="Poon T.W."/>
            <person name="Priest M."/>
            <person name="Roberts A."/>
            <person name="Saif S."/>
            <person name="Shea T."/>
            <person name="Sisk P."/>
            <person name="Sykes S."/>
            <person name="Wortman J."/>
            <person name="Nusbaum C."/>
            <person name="Birren B."/>
        </authorList>
    </citation>
    <scope>NUCLEOTIDE SEQUENCE [LARGE SCALE GENOMIC DNA]</scope>
    <source>
        <strain evidence="8 9">CBS 606.96</strain>
    </source>
</reference>
<sequence>MAELGSDTIHSESRIFITDAYTHPDSTGVSSQPLHHRNSVTSIMTASTESSPTTTNSTFDSPLITDPSPSSSPESASSSLPMLPFRNRMVKEPQLQSTECQETRPTSQTGTFNGHVGKAEVVVEATKNVKNLSLNMGGVILPRPATSHGFESSHTISAPSSPLKDTPRTGRRKPANLTIMTPGFQQQTFSRTIDVPPTPSSRPALHHIHSSPALASLASPGKPPPQGLFLPLPATGNVYSGPGSESSNSSQSAGGALPDLKEEDEFHPQRSQETQERGYPKGPVLVYDTGLYLYLEPTAEEASSFDTVINVAKEINCPLDLEASSPDIPEPQTAVSEMSFKSAWEWPMPHDVQTPTTPRQTAFSPRKQPEYLHIPWDHNSEILEDLYTLCRLIDERIQAGKRVLVHCQLGVSRSASLVIAYGLFKGYRPDFHSMYMTVKQRSEWVGPNMSLIYQLTDFRSKVVKGVYGDHSYNPSPNWWKMQRPDPPIMDTPIATQAQWRAIPHAIDLTRRPAGPSKADCPPTVKAWPPLRTNKVLPPVPLFPKNDEKETVTPVNSTQVLDKIPTQPPDPDATLTVTTPAESSSRPQSVSPRPLPFRERFDDGMEPIQLSPRASKTPRLGILTSSPQMDLALQEVPGSPVLFSPRAVEFMASSFGITSAGDLAVMDPVTKSGRGLLHSHQAMAPTALATTDQIPTAFDPRSPHQQGENAEIFRNIDGVL</sequence>
<dbReference type="InterPro" id="IPR000340">
    <property type="entry name" value="Dual-sp_phosphatase_cat-dom"/>
</dbReference>
<dbReference type="HOGENOM" id="CLU_018624_0_0_1"/>
<comment type="similarity">
    <text evidence="1">Belongs to the protein-tyrosine phosphatase family. Non-receptor class dual specificity subfamily.</text>
</comment>
<dbReference type="GO" id="GO:0005829">
    <property type="term" value="C:cytosol"/>
    <property type="evidence" value="ECO:0007669"/>
    <property type="project" value="TreeGrafter"/>
</dbReference>
<dbReference type="PROSITE" id="PS50054">
    <property type="entry name" value="TYR_PHOSPHATASE_DUAL"/>
    <property type="match status" value="1"/>
</dbReference>
<dbReference type="EMBL" id="AMGY01000006">
    <property type="protein sequence ID" value="EXJ81232.1"/>
    <property type="molecule type" value="Genomic_DNA"/>
</dbReference>
<dbReference type="AlphaFoldDB" id="W9XL18"/>
<dbReference type="GO" id="GO:0008330">
    <property type="term" value="F:protein tyrosine/threonine phosphatase activity"/>
    <property type="evidence" value="ECO:0007669"/>
    <property type="project" value="TreeGrafter"/>
</dbReference>
<evidence type="ECO:0000256" key="2">
    <source>
        <dbReference type="ARBA" id="ARBA00013064"/>
    </source>
</evidence>
<dbReference type="GeneID" id="19171620"/>
<feature type="compositionally biased region" description="Low complexity" evidence="5">
    <location>
        <begin position="240"/>
        <end position="255"/>
    </location>
</feature>
<feature type="region of interest" description="Disordered" evidence="5">
    <location>
        <begin position="214"/>
        <end position="281"/>
    </location>
</feature>
<dbReference type="InterPro" id="IPR020422">
    <property type="entry name" value="TYR_PHOSPHATASE_DUAL_dom"/>
</dbReference>
<dbReference type="Pfam" id="PF00782">
    <property type="entry name" value="DSPc"/>
    <property type="match status" value="1"/>
</dbReference>
<dbReference type="PANTHER" id="PTHR10159">
    <property type="entry name" value="DUAL SPECIFICITY PROTEIN PHOSPHATASE"/>
    <property type="match status" value="1"/>
</dbReference>
<keyword evidence="4" id="KW-0904">Protein phosphatase</keyword>
<dbReference type="PROSITE" id="PS00383">
    <property type="entry name" value="TYR_PHOSPHATASE_1"/>
    <property type="match status" value="1"/>
</dbReference>
<feature type="compositionally biased region" description="Polar residues" evidence="5">
    <location>
        <begin position="149"/>
        <end position="160"/>
    </location>
</feature>
<dbReference type="InterPro" id="IPR000387">
    <property type="entry name" value="Tyr_Pase_dom"/>
</dbReference>
<dbReference type="PROSITE" id="PS50056">
    <property type="entry name" value="TYR_PHOSPHATASE_2"/>
    <property type="match status" value="1"/>
</dbReference>
<dbReference type="SUPFAM" id="SSF52799">
    <property type="entry name" value="(Phosphotyrosine protein) phosphatases II"/>
    <property type="match status" value="1"/>
</dbReference>
<dbReference type="GO" id="GO:0033550">
    <property type="term" value="F:MAP kinase tyrosine phosphatase activity"/>
    <property type="evidence" value="ECO:0007669"/>
    <property type="project" value="TreeGrafter"/>
</dbReference>
<protein>
    <recommendedName>
        <fullName evidence="2">protein-tyrosine-phosphatase</fullName>
        <ecNumber evidence="2">3.1.3.48</ecNumber>
    </recommendedName>
</protein>
<feature type="region of interest" description="Disordered" evidence="5">
    <location>
        <begin position="542"/>
        <end position="600"/>
    </location>
</feature>
<feature type="region of interest" description="Disordered" evidence="5">
    <location>
        <begin position="145"/>
        <end position="174"/>
    </location>
</feature>
<evidence type="ECO:0000259" key="7">
    <source>
        <dbReference type="PROSITE" id="PS50056"/>
    </source>
</evidence>
<dbReference type="STRING" id="1182542.W9XL18"/>
<dbReference type="Proteomes" id="UP000019478">
    <property type="component" value="Unassembled WGS sequence"/>
</dbReference>
<comment type="caution">
    <text evidence="8">The sequence shown here is derived from an EMBL/GenBank/DDBJ whole genome shotgun (WGS) entry which is preliminary data.</text>
</comment>
<gene>
    <name evidence="8" type="ORF">A1O3_07522</name>
</gene>
<organism evidence="8 9">
    <name type="scientific">Capronia epimyces CBS 606.96</name>
    <dbReference type="NCBI Taxonomy" id="1182542"/>
    <lineage>
        <taxon>Eukaryota</taxon>
        <taxon>Fungi</taxon>
        <taxon>Dikarya</taxon>
        <taxon>Ascomycota</taxon>
        <taxon>Pezizomycotina</taxon>
        <taxon>Eurotiomycetes</taxon>
        <taxon>Chaetothyriomycetidae</taxon>
        <taxon>Chaetothyriales</taxon>
        <taxon>Herpotrichiellaceae</taxon>
        <taxon>Capronia</taxon>
    </lineage>
</organism>
<evidence type="ECO:0000259" key="6">
    <source>
        <dbReference type="PROSITE" id="PS50054"/>
    </source>
</evidence>
<dbReference type="GO" id="GO:0017017">
    <property type="term" value="F:MAP kinase tyrosine/serine/threonine phosphatase activity"/>
    <property type="evidence" value="ECO:0007669"/>
    <property type="project" value="TreeGrafter"/>
</dbReference>
<evidence type="ECO:0000256" key="1">
    <source>
        <dbReference type="ARBA" id="ARBA00008601"/>
    </source>
</evidence>
<evidence type="ECO:0000313" key="9">
    <source>
        <dbReference type="Proteomes" id="UP000019478"/>
    </source>
</evidence>
<keyword evidence="9" id="KW-1185">Reference proteome</keyword>
<evidence type="ECO:0000313" key="8">
    <source>
        <dbReference type="EMBL" id="EXJ81232.1"/>
    </source>
</evidence>
<name>W9XL18_9EURO</name>
<dbReference type="eggNOG" id="KOG1716">
    <property type="taxonomic scope" value="Eukaryota"/>
</dbReference>
<feature type="compositionally biased region" description="Low complexity" evidence="5">
    <location>
        <begin position="67"/>
        <end position="82"/>
    </location>
</feature>
<dbReference type="CDD" id="cd14521">
    <property type="entry name" value="DSP_fungal_SDP1-like"/>
    <property type="match status" value="1"/>
</dbReference>
<dbReference type="PANTHER" id="PTHR10159:SF519">
    <property type="entry name" value="DUAL SPECIFICITY PROTEIN PHOSPHATASE MPK3"/>
    <property type="match status" value="1"/>
</dbReference>
<feature type="compositionally biased region" description="Basic and acidic residues" evidence="5">
    <location>
        <begin position="264"/>
        <end position="279"/>
    </location>
</feature>
<feature type="region of interest" description="Disordered" evidence="5">
    <location>
        <begin position="44"/>
        <end position="82"/>
    </location>
</feature>